<accession>A0A3N0YYF4</accession>
<name>A0A3N0YYF4_ANAGA</name>
<reference evidence="1 2" key="1">
    <citation type="submission" date="2018-10" db="EMBL/GenBank/DDBJ databases">
        <title>Genome assembly for a Yunnan-Guizhou Plateau 3E fish, Anabarilius grahami (Regan), and its evolutionary and genetic applications.</title>
        <authorList>
            <person name="Jiang W."/>
        </authorList>
    </citation>
    <scope>NUCLEOTIDE SEQUENCE [LARGE SCALE GENOMIC DNA]</scope>
    <source>
        <strain evidence="1">AG-KIZ</strain>
        <tissue evidence="1">Muscle</tissue>
    </source>
</reference>
<sequence length="77" mass="8784">MTDFEETPQRDLMLIGARLWMWQPCYHLSALKATHMERTLYIPVILNKQHLQTPDRTLLSALSDLICPSIGGVCVCV</sequence>
<evidence type="ECO:0000313" key="1">
    <source>
        <dbReference type="EMBL" id="ROL51327.1"/>
    </source>
</evidence>
<dbReference type="Proteomes" id="UP000281406">
    <property type="component" value="Unassembled WGS sequence"/>
</dbReference>
<dbReference type="EMBL" id="RJVU01018862">
    <property type="protein sequence ID" value="ROL51327.1"/>
    <property type="molecule type" value="Genomic_DNA"/>
</dbReference>
<keyword evidence="2" id="KW-1185">Reference proteome</keyword>
<protein>
    <submittedName>
        <fullName evidence="1">Uncharacterized protein</fullName>
    </submittedName>
</protein>
<gene>
    <name evidence="1" type="ORF">DPX16_22423</name>
</gene>
<dbReference type="AlphaFoldDB" id="A0A3N0YYF4"/>
<comment type="caution">
    <text evidence="1">The sequence shown here is derived from an EMBL/GenBank/DDBJ whole genome shotgun (WGS) entry which is preliminary data.</text>
</comment>
<evidence type="ECO:0000313" key="2">
    <source>
        <dbReference type="Proteomes" id="UP000281406"/>
    </source>
</evidence>
<proteinExistence type="predicted"/>
<organism evidence="1 2">
    <name type="scientific">Anabarilius grahami</name>
    <name type="common">Kanglang fish</name>
    <name type="synonym">Barilius grahami</name>
    <dbReference type="NCBI Taxonomy" id="495550"/>
    <lineage>
        <taxon>Eukaryota</taxon>
        <taxon>Metazoa</taxon>
        <taxon>Chordata</taxon>
        <taxon>Craniata</taxon>
        <taxon>Vertebrata</taxon>
        <taxon>Euteleostomi</taxon>
        <taxon>Actinopterygii</taxon>
        <taxon>Neopterygii</taxon>
        <taxon>Teleostei</taxon>
        <taxon>Ostariophysi</taxon>
        <taxon>Cypriniformes</taxon>
        <taxon>Xenocyprididae</taxon>
        <taxon>Xenocypridinae</taxon>
        <taxon>Xenocypridinae incertae sedis</taxon>
        <taxon>Anabarilius</taxon>
    </lineage>
</organism>